<dbReference type="SUPFAM" id="SSF69318">
    <property type="entry name" value="Integrin alpha N-terminal domain"/>
    <property type="match status" value="1"/>
</dbReference>
<dbReference type="InterPro" id="IPR036322">
    <property type="entry name" value="WD40_repeat_dom_sf"/>
</dbReference>
<dbReference type="InterPro" id="IPR028994">
    <property type="entry name" value="Integrin_alpha_N"/>
</dbReference>
<evidence type="ECO:0000313" key="2">
    <source>
        <dbReference type="Proteomes" id="UP000663879"/>
    </source>
</evidence>
<dbReference type="PANTHER" id="PTHR16317">
    <property type="entry name" value="INTEGRIN ALPHA REPEAT DOMAIN-CONTAINING"/>
    <property type="match status" value="1"/>
</dbReference>
<proteinExistence type="predicted"/>
<reference evidence="1" key="1">
    <citation type="submission" date="2021-02" db="EMBL/GenBank/DDBJ databases">
        <authorList>
            <person name="Nowell W R."/>
        </authorList>
    </citation>
    <scope>NUCLEOTIDE SEQUENCE</scope>
    <source>
        <strain evidence="1">Ploen Becks lab</strain>
    </source>
</reference>
<keyword evidence="2" id="KW-1185">Reference proteome</keyword>
<organism evidence="1 2">
    <name type="scientific">Brachionus calyciflorus</name>
    <dbReference type="NCBI Taxonomy" id="104777"/>
    <lineage>
        <taxon>Eukaryota</taxon>
        <taxon>Metazoa</taxon>
        <taxon>Spiralia</taxon>
        <taxon>Gnathifera</taxon>
        <taxon>Rotifera</taxon>
        <taxon>Eurotatoria</taxon>
        <taxon>Monogononta</taxon>
        <taxon>Pseudotrocha</taxon>
        <taxon>Ploima</taxon>
        <taxon>Brachionidae</taxon>
        <taxon>Brachionus</taxon>
    </lineage>
</organism>
<dbReference type="PANTHER" id="PTHR16317:SF1">
    <property type="entry name" value="KICSTOR COMPLEX PROTEIN ITFG2"/>
    <property type="match status" value="1"/>
</dbReference>
<comment type="caution">
    <text evidence="1">The sequence shown here is derived from an EMBL/GenBank/DDBJ whole genome shotgun (WGS) entry which is preliminary data.</text>
</comment>
<protein>
    <submittedName>
        <fullName evidence="1">Uncharacterized protein</fullName>
    </submittedName>
</protein>
<sequence>MSSCRCISVNSQVEYDFGSHTIYPSCILIEDINQDNKNELIIGTTNGEIFIYKGSLANPWLKSSKQIGSITCMAFDNITDPKSKVLIVHDALGYVHFFTISQVYSRRRYASDISAVKPNPSDLKWDFIQVYCAKLLINPKFLIVDDLYNNGIKRMIVGYSDRIIRVFKWVNIAFTNNQGVASNNNSFSTASANTNSKSSSNTLICNNYGYSVQESGKFILEQSWELDDQINSIQIYKDSSNIRHLLVTQPGSYVYVCKPIQASELLDESNSSSTSSLSDFIQKSLILSSNAKQKLNNQIEEFINFFSELNPTEIDKSTIQTFLVPNVNYNKSDQYGYLITMNGDVFFFKNTQKTAIWHLSINALVMKYYKVDINKDGNDELVIATPEGQVYVINCTGGCICFDLGEPIRIFHLGYYSSEIPTLNLVETGTSSEADLQQCNPNQAFDLALDSSPISSCKHDENQIVSSSNLLSFIYVSSITNKISLVQTDSIIAYSKLKTPTQLKYKCENIFSHRKNFSFKLNRLIDNQKCLDVKVIHDLLYSNF</sequence>
<dbReference type="AlphaFoldDB" id="A0A813PN36"/>
<dbReference type="Proteomes" id="UP000663879">
    <property type="component" value="Unassembled WGS sequence"/>
</dbReference>
<dbReference type="EMBL" id="CAJNOC010000398">
    <property type="protein sequence ID" value="CAF0755833.1"/>
    <property type="molecule type" value="Genomic_DNA"/>
</dbReference>
<dbReference type="Pfam" id="PF15907">
    <property type="entry name" value="Itfg2"/>
    <property type="match status" value="1"/>
</dbReference>
<dbReference type="OrthoDB" id="9996127at2759"/>
<name>A0A813PN36_9BILA</name>
<gene>
    <name evidence="1" type="ORF">OXX778_LOCUS4167</name>
</gene>
<evidence type="ECO:0000313" key="1">
    <source>
        <dbReference type="EMBL" id="CAF0755833.1"/>
    </source>
</evidence>
<dbReference type="InterPro" id="IPR031793">
    <property type="entry name" value="KICSTOR_ITFG2"/>
</dbReference>
<accession>A0A813PN36</accession>
<dbReference type="SUPFAM" id="SSF50978">
    <property type="entry name" value="WD40 repeat-like"/>
    <property type="match status" value="1"/>
</dbReference>
<dbReference type="GO" id="GO:0032006">
    <property type="term" value="P:regulation of TOR signaling"/>
    <property type="evidence" value="ECO:0007669"/>
    <property type="project" value="TreeGrafter"/>
</dbReference>